<evidence type="ECO:0000313" key="2">
    <source>
        <dbReference type="Proteomes" id="UP001305815"/>
    </source>
</evidence>
<protein>
    <submittedName>
        <fullName evidence="1">Uncharacterized protein</fullName>
    </submittedName>
</protein>
<sequence length="57" mass="6746">MDEYINIIDLSEKLCVDIINMFTKHIKEENHEKEIDQCTAYSFYVHGSCSGMWKSEQ</sequence>
<proteinExistence type="predicted"/>
<dbReference type="Proteomes" id="UP001305815">
    <property type="component" value="Chromosome"/>
</dbReference>
<accession>A0ABM8I8E6</accession>
<evidence type="ECO:0000313" key="1">
    <source>
        <dbReference type="EMBL" id="BDZ77507.1"/>
    </source>
</evidence>
<dbReference type="EMBL" id="AP027742">
    <property type="protein sequence ID" value="BDZ77507.1"/>
    <property type="molecule type" value="Genomic_DNA"/>
</dbReference>
<gene>
    <name evidence="1" type="ORF">Lac1_16900</name>
</gene>
<reference evidence="2" key="1">
    <citation type="journal article" date="2023" name="Int. J. Syst. Evol. Microbiol.">
        <title>Claveliimonas bilis gen. nov., sp. nov., deoxycholic acid-producing bacteria isolated from human faeces, and reclassification of Sellimonas monacensis Zenner et al. 2021 as Claveliimonas monacensis comb. nov.</title>
        <authorList>
            <person name="Hisatomi A."/>
            <person name="Kastawa N.W.E.P.G."/>
            <person name="Song I."/>
            <person name="Ohkuma M."/>
            <person name="Fukiya S."/>
            <person name="Sakamoto M."/>
        </authorList>
    </citation>
    <scope>NUCLEOTIDE SEQUENCE [LARGE SCALE GENOMIC DNA]</scope>
    <source>
        <strain evidence="2">12BBH14</strain>
    </source>
</reference>
<keyword evidence="2" id="KW-1185">Reference proteome</keyword>
<name>A0ABM8I8E6_9FIRM</name>
<organism evidence="1 2">
    <name type="scientific">Claveliimonas bilis</name>
    <dbReference type="NCBI Taxonomy" id="3028070"/>
    <lineage>
        <taxon>Bacteria</taxon>
        <taxon>Bacillati</taxon>
        <taxon>Bacillota</taxon>
        <taxon>Clostridia</taxon>
        <taxon>Lachnospirales</taxon>
        <taxon>Lachnospiraceae</taxon>
        <taxon>Claveliimonas</taxon>
    </lineage>
</organism>